<evidence type="ECO:0000313" key="6">
    <source>
        <dbReference type="EMBL" id="KIG19475.1"/>
    </source>
</evidence>
<dbReference type="Pfam" id="PF03992">
    <property type="entry name" value="ABM"/>
    <property type="match status" value="1"/>
</dbReference>
<evidence type="ECO:0000259" key="5">
    <source>
        <dbReference type="PROSITE" id="PS51725"/>
    </source>
</evidence>
<keyword evidence="3" id="KW-0597">Phosphoprotein</keyword>
<keyword evidence="6" id="KW-0808">Transferase</keyword>
<dbReference type="Gene3D" id="3.30.70.100">
    <property type="match status" value="1"/>
</dbReference>
<dbReference type="SUPFAM" id="SSF55874">
    <property type="entry name" value="ATPase domain of HSP90 chaperone/DNA topoisomerase II/histidine kinase"/>
    <property type="match status" value="1"/>
</dbReference>
<comment type="caution">
    <text evidence="6">The sequence shown here is derived from an EMBL/GenBank/DDBJ whole genome shotgun (WGS) entry which is preliminary data.</text>
</comment>
<evidence type="ECO:0000256" key="3">
    <source>
        <dbReference type="ARBA" id="ARBA00022553"/>
    </source>
</evidence>
<evidence type="ECO:0000256" key="2">
    <source>
        <dbReference type="ARBA" id="ARBA00012438"/>
    </source>
</evidence>
<dbReference type="InterPro" id="IPR005467">
    <property type="entry name" value="His_kinase_dom"/>
</dbReference>
<dbReference type="GO" id="GO:0000155">
    <property type="term" value="F:phosphorelay sensor kinase activity"/>
    <property type="evidence" value="ECO:0007669"/>
    <property type="project" value="InterPro"/>
</dbReference>
<dbReference type="InterPro" id="IPR036097">
    <property type="entry name" value="HisK_dim/P_sf"/>
</dbReference>
<feature type="domain" description="Histidine kinase" evidence="4">
    <location>
        <begin position="284"/>
        <end position="530"/>
    </location>
</feature>
<dbReference type="Pfam" id="PF08448">
    <property type="entry name" value="PAS_4"/>
    <property type="match status" value="1"/>
</dbReference>
<dbReference type="InterPro" id="IPR003594">
    <property type="entry name" value="HATPase_dom"/>
</dbReference>
<evidence type="ECO:0000256" key="1">
    <source>
        <dbReference type="ARBA" id="ARBA00000085"/>
    </source>
</evidence>
<dbReference type="RefSeq" id="WP_052546134.1">
    <property type="nucleotide sequence ID" value="NZ_JMCC02000002.1"/>
</dbReference>
<gene>
    <name evidence="6" type="ORF">DB30_02756</name>
</gene>
<dbReference type="PROSITE" id="PS50109">
    <property type="entry name" value="HIS_KIN"/>
    <property type="match status" value="1"/>
</dbReference>
<dbReference type="Proteomes" id="UP000031599">
    <property type="component" value="Unassembled WGS sequence"/>
</dbReference>
<dbReference type="InterPro" id="IPR036890">
    <property type="entry name" value="HATPase_C_sf"/>
</dbReference>
<feature type="domain" description="ABM" evidence="5">
    <location>
        <begin position="2"/>
        <end position="94"/>
    </location>
</feature>
<dbReference type="InterPro" id="IPR000014">
    <property type="entry name" value="PAS"/>
</dbReference>
<dbReference type="PRINTS" id="PR00344">
    <property type="entry name" value="BCTRLSENSOR"/>
</dbReference>
<dbReference type="SMART" id="SM00387">
    <property type="entry name" value="HATPase_c"/>
    <property type="match status" value="1"/>
</dbReference>
<dbReference type="EMBL" id="JMCC02000002">
    <property type="protein sequence ID" value="KIG19475.1"/>
    <property type="molecule type" value="Genomic_DNA"/>
</dbReference>
<dbReference type="SMART" id="SM00091">
    <property type="entry name" value="PAS"/>
    <property type="match status" value="1"/>
</dbReference>
<dbReference type="InterPro" id="IPR004358">
    <property type="entry name" value="Sig_transdc_His_kin-like_C"/>
</dbReference>
<dbReference type="InterPro" id="IPR011008">
    <property type="entry name" value="Dimeric_a/b-barrel"/>
</dbReference>
<dbReference type="Gene3D" id="3.30.565.10">
    <property type="entry name" value="Histidine kinase-like ATPase, C-terminal domain"/>
    <property type="match status" value="1"/>
</dbReference>
<dbReference type="PANTHER" id="PTHR43065:SF42">
    <property type="entry name" value="TWO-COMPONENT SENSOR PPRA"/>
    <property type="match status" value="1"/>
</dbReference>
<sequence>MIVALSRFRVANDKYTAVAKAFTHRPRLVDAASGLLGLEAFTTIPDPALFYLITRWTDASSCRAWHSTEAHLRSNREMPQDIELDPAQTQLVVMNRIETQACVDTVESLDALVADAAPFVATFLGQADAVVLLAAAASGVIRAVNPAAARYLGASAEALVGTTLWDRLPAADATELRRRVGLSPRHPGDRFVLNLLDADEVPRSLECQVDLRPDGFVLLGERIVRKTDMLQDALSSINNELAVMTRESARRGRQLELALAELRAAQATLVHREKMASLGQMTAGIAHEINNPIAFVLNNEVTLARDFEELLALARALEELLPELANTSSAAHARLVEVAAPCELEHLAEAVPRKFAANLEGLDRVTKLVLDLRTFSRLDEAAYKPIALDESIAATLRILGPLARERDVTLESRFEPMPPLVCHAGALNQAISNIVINAIQASAPAQPVVISAHMDGGSHVVLVEDRGSGITPEHLGKVFDPFFTTKPAGAGTGLGLTITHQVIASHGGEIQIQSTPGRGTQVRVWIPSFPASSPTSSPAVGGARS</sequence>
<dbReference type="Gene3D" id="3.30.450.20">
    <property type="entry name" value="PAS domain"/>
    <property type="match status" value="1"/>
</dbReference>
<dbReference type="SUPFAM" id="SSF47384">
    <property type="entry name" value="Homodimeric domain of signal transducing histidine kinase"/>
    <property type="match status" value="1"/>
</dbReference>
<dbReference type="PROSITE" id="PS51725">
    <property type="entry name" value="ABM"/>
    <property type="match status" value="1"/>
</dbReference>
<dbReference type="SUPFAM" id="SSF55785">
    <property type="entry name" value="PYP-like sensor domain (PAS domain)"/>
    <property type="match status" value="1"/>
</dbReference>
<evidence type="ECO:0000313" key="7">
    <source>
        <dbReference type="Proteomes" id="UP000031599"/>
    </source>
</evidence>
<dbReference type="Pfam" id="PF02518">
    <property type="entry name" value="HATPase_c"/>
    <property type="match status" value="1"/>
</dbReference>
<dbReference type="InterPro" id="IPR007138">
    <property type="entry name" value="ABM_dom"/>
</dbReference>
<dbReference type="InterPro" id="IPR013656">
    <property type="entry name" value="PAS_4"/>
</dbReference>
<dbReference type="PANTHER" id="PTHR43065">
    <property type="entry name" value="SENSOR HISTIDINE KINASE"/>
    <property type="match status" value="1"/>
</dbReference>
<dbReference type="EC" id="2.7.13.3" evidence="2"/>
<protein>
    <recommendedName>
        <fullName evidence="2">histidine kinase</fullName>
        <ecNumber evidence="2">2.7.13.3</ecNumber>
    </recommendedName>
</protein>
<dbReference type="CDD" id="cd00130">
    <property type="entry name" value="PAS"/>
    <property type="match status" value="1"/>
</dbReference>
<dbReference type="CDD" id="cd00075">
    <property type="entry name" value="HATPase"/>
    <property type="match status" value="1"/>
</dbReference>
<dbReference type="SUPFAM" id="SSF54909">
    <property type="entry name" value="Dimeric alpha+beta barrel"/>
    <property type="match status" value="1"/>
</dbReference>
<dbReference type="InterPro" id="IPR003661">
    <property type="entry name" value="HisK_dim/P_dom"/>
</dbReference>
<dbReference type="InterPro" id="IPR035965">
    <property type="entry name" value="PAS-like_dom_sf"/>
</dbReference>
<dbReference type="AlphaFoldDB" id="A0A0C2DDG0"/>
<organism evidence="6 7">
    <name type="scientific">Enhygromyxa salina</name>
    <dbReference type="NCBI Taxonomy" id="215803"/>
    <lineage>
        <taxon>Bacteria</taxon>
        <taxon>Pseudomonadati</taxon>
        <taxon>Myxococcota</taxon>
        <taxon>Polyangia</taxon>
        <taxon>Nannocystales</taxon>
        <taxon>Nannocystaceae</taxon>
        <taxon>Enhygromyxa</taxon>
    </lineage>
</organism>
<reference evidence="6 7" key="1">
    <citation type="submission" date="2014-12" db="EMBL/GenBank/DDBJ databases">
        <title>Genome assembly of Enhygromyxa salina DSM 15201.</title>
        <authorList>
            <person name="Sharma G."/>
            <person name="Subramanian S."/>
        </authorList>
    </citation>
    <scope>NUCLEOTIDE SEQUENCE [LARGE SCALE GENOMIC DNA]</scope>
    <source>
        <strain evidence="6 7">DSM 15201</strain>
    </source>
</reference>
<keyword evidence="6" id="KW-0418">Kinase</keyword>
<accession>A0A0C2DDG0</accession>
<comment type="catalytic activity">
    <reaction evidence="1">
        <text>ATP + protein L-histidine = ADP + protein N-phospho-L-histidine.</text>
        <dbReference type="EC" id="2.7.13.3"/>
    </reaction>
</comment>
<proteinExistence type="predicted"/>
<dbReference type="CDD" id="cd00082">
    <property type="entry name" value="HisKA"/>
    <property type="match status" value="1"/>
</dbReference>
<dbReference type="Gene3D" id="1.10.287.130">
    <property type="match status" value="1"/>
</dbReference>
<name>A0A0C2DDG0_9BACT</name>
<evidence type="ECO:0000259" key="4">
    <source>
        <dbReference type="PROSITE" id="PS50109"/>
    </source>
</evidence>